<dbReference type="VEuPathDB" id="CryptoDB:Cvel_18519"/>
<accession>A0A0G4FS97</accession>
<name>A0A0G4FS97_9ALVE</name>
<gene>
    <name evidence="1" type="ORF">Cvel_18519</name>
</gene>
<evidence type="ECO:0000313" key="1">
    <source>
        <dbReference type="EMBL" id="CEM17533.1"/>
    </source>
</evidence>
<sequence length="1017" mass="113133">MVSRENHLKNCLHSKLPLTVRVFCFQIDAFIFYLQLERRDKWLGSLALTLSLLVPFVLCSGDPVFDACTRADKEITIAPSVNVSLSVRNITEGNKCGTFEEGCGFAIVVTEEDHDHGRREYTLGVANRHGFLDREEGRSVTKKDLVLASFSHEEPKKGEERWRFQWKLPEETGESKSSDTGVIWETSIRLLGYRCLVFEQSFPSELSIRKEGLSGWRKEDTRRVAAGFPALSVPSAQSDTPLSFLSLHYRFLNLHSVGPWTPEGVLDSSKFPVGMSAGLPFFLFRPTDSGAGMTASFVVSPLESFGGTVNAIEKGENEAAELHIGPVRSAEKVPQGWKTSTLLMARNTGWNGLVDRWGEAMRGLYGKPLVPPPDDKMDFLSYWTDNGAWYYYNAGDKEKEGEGSYGDVLVSIEKHYREKVGVRLRSIQLDSWWYFQTQKNNATKGCSLWEPREAVFSHGISGALERMPEPRPQMAAHNRMFSHDTHYSKVNGGKYAFVHDEQDLIAAPEKKEKGFWSDLMTNASDSWGLKLYEQDWMCSHIDYFRPFSSDLEYTDAWLKNMADAATEKDIAVQYCMPFPRHVLASVQHKAVTSIRASDDYHPGNDQWSPLGHSAPVVAALGARPFKDVFWTSKKSYPKVYGGDSEHRPELQVAAAVLSGGPVSVGDRVGDEDAELLLSCCRADGKILRASRPAALPDYFFSLASTERGGSTAEKDCPRYAEVLIPLTLSNESMQTEMTFFGTLIMSPAKKEGGMVEALSKAAVLSAFESFSEGPKFEGAPAGPLVSAGPPPVWSNRGYESGPFEDLLQWIPLRLILRSDWPFWRENDNLSSSSSASLLRGGGSVEGGKERERTLLGKRVWISLEGEKGKVVGVSPQRVNKLKLFVGGEEDNLKMNISGVGGESLDFLYSVEPYEPFGQRERGEWKETDPKKKKKVLLVDMKISFPPIGKEEETEAEIQLWPLPVPPPSQEHLVGAFEGPLSFSFQASVLSEGRAVHYSPDSKVEREVAGAVEVVRLS</sequence>
<organism evidence="1">
    <name type="scientific">Chromera velia CCMP2878</name>
    <dbReference type="NCBI Taxonomy" id="1169474"/>
    <lineage>
        <taxon>Eukaryota</taxon>
        <taxon>Sar</taxon>
        <taxon>Alveolata</taxon>
        <taxon>Colpodellida</taxon>
        <taxon>Chromeraceae</taxon>
        <taxon>Chromera</taxon>
    </lineage>
</organism>
<proteinExistence type="predicted"/>
<dbReference type="PhylomeDB" id="A0A0G4FS97"/>
<dbReference type="AlphaFoldDB" id="A0A0G4FS97"/>
<dbReference type="EMBL" id="CDMZ01000593">
    <property type="protein sequence ID" value="CEM17533.1"/>
    <property type="molecule type" value="Genomic_DNA"/>
</dbReference>
<protein>
    <submittedName>
        <fullName evidence="1">Uncharacterized protein</fullName>
    </submittedName>
</protein>
<reference evidence="1" key="1">
    <citation type="submission" date="2014-11" db="EMBL/GenBank/DDBJ databases">
        <authorList>
            <person name="Otto D Thomas"/>
            <person name="Naeem Raeece"/>
        </authorList>
    </citation>
    <scope>NUCLEOTIDE SEQUENCE</scope>
</reference>